<feature type="region of interest" description="Disordered" evidence="4">
    <location>
        <begin position="221"/>
        <end position="244"/>
    </location>
</feature>
<proteinExistence type="predicted"/>
<name>A0A542Y464_9MICO</name>
<evidence type="ECO:0000256" key="3">
    <source>
        <dbReference type="ARBA" id="ARBA00023163"/>
    </source>
</evidence>
<dbReference type="GO" id="GO:0043565">
    <property type="term" value="F:sequence-specific DNA binding"/>
    <property type="evidence" value="ECO:0007669"/>
    <property type="project" value="InterPro"/>
</dbReference>
<dbReference type="GO" id="GO:0003700">
    <property type="term" value="F:DNA-binding transcription factor activity"/>
    <property type="evidence" value="ECO:0007669"/>
    <property type="project" value="InterPro"/>
</dbReference>
<evidence type="ECO:0000259" key="5">
    <source>
        <dbReference type="PROSITE" id="PS01124"/>
    </source>
</evidence>
<gene>
    <name evidence="6" type="ORF">FB468_0875</name>
</gene>
<dbReference type="InterPro" id="IPR018060">
    <property type="entry name" value="HTH_AraC"/>
</dbReference>
<sequence>MLYAVLRGSAEVSIGGERLRLRAHTGVWVPAGDLVAVRPSPGAVVLPLPVSGGGRTVATRLSVPEHAHTSLLHAFVDVLGHLDGADGPAQFELTGDSPEPLAAPPAPVSPELRALAELLTRGSETGLAEAVGSAAPGWSVRTVQRRFQSETGWGIAAWARRQRVRAAADMLAEGRDIEWVAHRVGYGGVPAFSRAFSEATGATPGQWRQRSADACMRVSAPGLGRTRPGSGGEAGARPGAAPERRTWTRVNGAHVAVWAARGGAQLIVGGRELSLAEGDAVIIPAGTPNEFRTPAGSLLVPLGFRSARTGAIGAPVKPAAIGSLWEGGLLEAVLASYTRVGVVGVDPDRGFAATIAGSVRAAVTPDDALLGAAANLFAREPDLRLGVAATRLGVSEREFARVIHERTGESPAAWLRLLRMTRARNQLGDGETPSEISRELGYAHLPAFSRAFRAVHGAGPTVLGVPNLKPTRAAWGRSMRVPASAL</sequence>
<dbReference type="SMART" id="SM00342">
    <property type="entry name" value="HTH_ARAC"/>
    <property type="match status" value="2"/>
</dbReference>
<reference evidence="6 7" key="1">
    <citation type="submission" date="2019-06" db="EMBL/GenBank/DDBJ databases">
        <title>Sequencing the genomes of 1000 actinobacteria strains.</title>
        <authorList>
            <person name="Klenk H.-P."/>
        </authorList>
    </citation>
    <scope>NUCLEOTIDE SEQUENCE [LARGE SCALE GENOMIC DNA]</scope>
    <source>
        <strain evidence="6 7">DSM 8803</strain>
    </source>
</reference>
<dbReference type="Pfam" id="PF12833">
    <property type="entry name" value="HTH_18"/>
    <property type="match status" value="2"/>
</dbReference>
<keyword evidence="7" id="KW-1185">Reference proteome</keyword>
<evidence type="ECO:0000313" key="7">
    <source>
        <dbReference type="Proteomes" id="UP000319094"/>
    </source>
</evidence>
<dbReference type="PANTHER" id="PTHR11019">
    <property type="entry name" value="HTH-TYPE TRANSCRIPTIONAL REGULATOR NIMR"/>
    <property type="match status" value="1"/>
</dbReference>
<evidence type="ECO:0000256" key="2">
    <source>
        <dbReference type="ARBA" id="ARBA00023125"/>
    </source>
</evidence>
<dbReference type="AlphaFoldDB" id="A0A542Y464"/>
<evidence type="ECO:0000256" key="4">
    <source>
        <dbReference type="SAM" id="MobiDB-lite"/>
    </source>
</evidence>
<dbReference type="PANTHER" id="PTHR11019:SF199">
    <property type="entry name" value="HTH-TYPE TRANSCRIPTIONAL REGULATOR NIMR"/>
    <property type="match status" value="1"/>
</dbReference>
<protein>
    <submittedName>
        <fullName evidence="6">AraC-like DNA-binding protein</fullName>
    </submittedName>
</protein>
<comment type="caution">
    <text evidence="6">The sequence shown here is derived from an EMBL/GenBank/DDBJ whole genome shotgun (WGS) entry which is preliminary data.</text>
</comment>
<keyword evidence="3" id="KW-0804">Transcription</keyword>
<dbReference type="SUPFAM" id="SSF46689">
    <property type="entry name" value="Homeodomain-like"/>
    <property type="match status" value="2"/>
</dbReference>
<accession>A0A542Y464</accession>
<feature type="domain" description="HTH araC/xylS-type" evidence="5">
    <location>
        <begin position="367"/>
        <end position="461"/>
    </location>
</feature>
<dbReference type="PROSITE" id="PS01124">
    <property type="entry name" value="HTH_ARAC_FAMILY_2"/>
    <property type="match status" value="2"/>
</dbReference>
<evidence type="ECO:0000256" key="1">
    <source>
        <dbReference type="ARBA" id="ARBA00023015"/>
    </source>
</evidence>
<dbReference type="Gene3D" id="1.10.10.60">
    <property type="entry name" value="Homeodomain-like"/>
    <property type="match status" value="2"/>
</dbReference>
<feature type="domain" description="HTH araC/xylS-type" evidence="5">
    <location>
        <begin position="139"/>
        <end position="210"/>
    </location>
</feature>
<dbReference type="EMBL" id="VFON01000001">
    <property type="protein sequence ID" value="TQL42866.1"/>
    <property type="molecule type" value="Genomic_DNA"/>
</dbReference>
<keyword evidence="2 6" id="KW-0238">DNA-binding</keyword>
<evidence type="ECO:0000313" key="6">
    <source>
        <dbReference type="EMBL" id="TQL42866.1"/>
    </source>
</evidence>
<organism evidence="6 7">
    <name type="scientific">Leucobacter komagatae</name>
    <dbReference type="NCBI Taxonomy" id="55969"/>
    <lineage>
        <taxon>Bacteria</taxon>
        <taxon>Bacillati</taxon>
        <taxon>Actinomycetota</taxon>
        <taxon>Actinomycetes</taxon>
        <taxon>Micrococcales</taxon>
        <taxon>Microbacteriaceae</taxon>
        <taxon>Leucobacter</taxon>
    </lineage>
</organism>
<dbReference type="InterPro" id="IPR018062">
    <property type="entry name" value="HTH_AraC-typ_CS"/>
</dbReference>
<keyword evidence="1" id="KW-0805">Transcription regulation</keyword>
<dbReference type="PROSITE" id="PS00041">
    <property type="entry name" value="HTH_ARAC_FAMILY_1"/>
    <property type="match status" value="1"/>
</dbReference>
<dbReference type="Proteomes" id="UP000319094">
    <property type="component" value="Unassembled WGS sequence"/>
</dbReference>
<dbReference type="InterPro" id="IPR009057">
    <property type="entry name" value="Homeodomain-like_sf"/>
</dbReference>